<protein>
    <submittedName>
        <fullName evidence="2">Uncharacterized protein</fullName>
    </submittedName>
</protein>
<dbReference type="Proteomes" id="UP000694257">
    <property type="component" value="Chromosome"/>
</dbReference>
<evidence type="ECO:0000313" key="3">
    <source>
        <dbReference type="Proteomes" id="UP000694257"/>
    </source>
</evidence>
<reference evidence="2 3" key="1">
    <citation type="submission" date="2021-07" db="EMBL/GenBank/DDBJ databases">
        <title>Whole Genome Sequence of Nocardia Iowensis.</title>
        <authorList>
            <person name="Lamm A."/>
            <person name="Collins-Fairclough A.M."/>
            <person name="Bunk B."/>
            <person name="Sproer C."/>
        </authorList>
    </citation>
    <scope>NUCLEOTIDE SEQUENCE [LARGE SCALE GENOMIC DNA]</scope>
    <source>
        <strain evidence="2 3">NRRL 5646</strain>
    </source>
</reference>
<evidence type="ECO:0000256" key="1">
    <source>
        <dbReference type="SAM" id="MobiDB-lite"/>
    </source>
</evidence>
<organism evidence="2 3">
    <name type="scientific">Nocardia iowensis</name>
    <dbReference type="NCBI Taxonomy" id="204891"/>
    <lineage>
        <taxon>Bacteria</taxon>
        <taxon>Bacillati</taxon>
        <taxon>Actinomycetota</taxon>
        <taxon>Actinomycetes</taxon>
        <taxon>Mycobacteriales</taxon>
        <taxon>Nocardiaceae</taxon>
        <taxon>Nocardia</taxon>
    </lineage>
</organism>
<dbReference type="EMBL" id="CP078145">
    <property type="protein sequence ID" value="QXN88800.1"/>
    <property type="molecule type" value="Genomic_DNA"/>
</dbReference>
<accession>A0ABX8RK50</accession>
<gene>
    <name evidence="2" type="ORF">KV110_24815</name>
</gene>
<dbReference type="RefSeq" id="WP_218469683.1">
    <property type="nucleotide sequence ID" value="NZ_BAABJN010000011.1"/>
</dbReference>
<proteinExistence type="predicted"/>
<evidence type="ECO:0000313" key="2">
    <source>
        <dbReference type="EMBL" id="QXN88800.1"/>
    </source>
</evidence>
<feature type="compositionally biased region" description="Gly residues" evidence="1">
    <location>
        <begin position="40"/>
        <end position="50"/>
    </location>
</feature>
<keyword evidence="3" id="KW-1185">Reference proteome</keyword>
<sequence>MTLSRIRPHHTPIALFAFELVGFDPGEMNAPSSSGASLPGDGGLSPVGMV</sequence>
<feature type="region of interest" description="Disordered" evidence="1">
    <location>
        <begin position="29"/>
        <end position="50"/>
    </location>
</feature>
<name>A0ABX8RK50_NOCIO</name>